<keyword evidence="2 3" id="KW-0378">Hydrolase</keyword>
<dbReference type="GO" id="GO:0004222">
    <property type="term" value="F:metalloendopeptidase activity"/>
    <property type="evidence" value="ECO:0007669"/>
    <property type="project" value="UniProtKB-UniRule"/>
</dbReference>
<dbReference type="WBParaSite" id="PTRK_0000095900.1">
    <property type="protein sequence ID" value="PTRK_0000095900.1"/>
    <property type="gene ID" value="PTRK_0000095900"/>
</dbReference>
<dbReference type="CDD" id="cd04280">
    <property type="entry name" value="ZnMc_astacin_like"/>
    <property type="match status" value="1"/>
</dbReference>
<keyword evidence="6" id="KW-1185">Reference proteome</keyword>
<keyword evidence="2 3" id="KW-0862">Zinc</keyword>
<feature type="active site" evidence="2">
    <location>
        <position position="156"/>
    </location>
</feature>
<dbReference type="PANTHER" id="PTHR10127">
    <property type="entry name" value="DISCOIDIN, CUB, EGF, LAMININ , AND ZINC METALLOPROTEASE DOMAIN CONTAINING"/>
    <property type="match status" value="1"/>
</dbReference>
<keyword evidence="1" id="KW-1015">Disulfide bond</keyword>
<feature type="chain" id="PRO_5005733203" description="Metalloendopeptidase" evidence="3">
    <location>
        <begin position="20"/>
        <end position="354"/>
    </location>
</feature>
<feature type="binding site" evidence="2">
    <location>
        <position position="165"/>
    </location>
    <ligand>
        <name>Zn(2+)</name>
        <dbReference type="ChEBI" id="CHEBI:29105"/>
        <note>catalytic</note>
    </ligand>
</feature>
<keyword evidence="3" id="KW-0732">Signal</keyword>
<evidence type="ECO:0000256" key="1">
    <source>
        <dbReference type="ARBA" id="ARBA00023157"/>
    </source>
</evidence>
<dbReference type="PANTHER" id="PTHR10127:SF880">
    <property type="entry name" value="ZINC METALLOPROTEINASE NAS-5"/>
    <property type="match status" value="1"/>
</dbReference>
<evidence type="ECO:0000256" key="4">
    <source>
        <dbReference type="SAM" id="MobiDB-lite"/>
    </source>
</evidence>
<dbReference type="STRING" id="131310.A0A0N4Z264"/>
<evidence type="ECO:0000256" key="2">
    <source>
        <dbReference type="PROSITE-ProRule" id="PRU01211"/>
    </source>
</evidence>
<sequence>MLLKTFLLFSGILIGYGSSTKIIDIFNQKYGDIYELRNVYNDPSNPNVQRNALKPNSDKKWDKLNAEKSHYVIPYTIKGTFNKTERKVVRRAMDAIEENTCVVFKPRDEEEDYVQFENTFDEGCYSMVGKEGGPQTIMLESNTYQTCIAFEIVVHELLHTVGLWHEQMRVDRDSYIKVHYENIDRRMYPQFKKVTTDEATTYNVPYNYKSVMHYGKNAFARGPGLVTMETIDPVYQEVIGNVKEVAAGDYQKVCLIYNCQSCMGNSNWKNNLVTKAVTKSEKTKVTKNSKKTAETTSKAPDTNKPDENDGCSDLFPTVCKSLLGDSKEPKTICKMFGPIMDSWCCKSCKIIQSK</sequence>
<dbReference type="InterPro" id="IPR024079">
    <property type="entry name" value="MetalloPept_cat_dom_sf"/>
</dbReference>
<dbReference type="Gene3D" id="3.40.390.10">
    <property type="entry name" value="Collagenase (Catalytic Domain)"/>
    <property type="match status" value="1"/>
</dbReference>
<keyword evidence="2 3" id="KW-0479">Metal-binding</keyword>
<dbReference type="GO" id="GO:0008270">
    <property type="term" value="F:zinc ion binding"/>
    <property type="evidence" value="ECO:0007669"/>
    <property type="project" value="UniProtKB-UniRule"/>
</dbReference>
<evidence type="ECO:0000259" key="5">
    <source>
        <dbReference type="PROSITE" id="PS51864"/>
    </source>
</evidence>
<dbReference type="InterPro" id="IPR006026">
    <property type="entry name" value="Peptidase_Metallo"/>
</dbReference>
<reference evidence="7" key="1">
    <citation type="submission" date="2017-02" db="UniProtKB">
        <authorList>
            <consortium name="WormBaseParasite"/>
        </authorList>
    </citation>
    <scope>IDENTIFICATION</scope>
</reference>
<keyword evidence="2 3" id="KW-0645">Protease</keyword>
<dbReference type="Pfam" id="PF01400">
    <property type="entry name" value="Astacin"/>
    <property type="match status" value="1"/>
</dbReference>
<dbReference type="PROSITE" id="PS51864">
    <property type="entry name" value="ASTACIN"/>
    <property type="match status" value="1"/>
</dbReference>
<name>A0A0N4Z264_PARTI</name>
<evidence type="ECO:0000256" key="3">
    <source>
        <dbReference type="RuleBase" id="RU361183"/>
    </source>
</evidence>
<dbReference type="GO" id="GO:0006508">
    <property type="term" value="P:proteolysis"/>
    <property type="evidence" value="ECO:0007669"/>
    <property type="project" value="UniProtKB-KW"/>
</dbReference>
<dbReference type="EC" id="3.4.24.-" evidence="3"/>
<evidence type="ECO:0000313" key="7">
    <source>
        <dbReference type="WBParaSite" id="PTRK_0000095900.1"/>
    </source>
</evidence>
<dbReference type="SMART" id="SM00235">
    <property type="entry name" value="ZnMc"/>
    <property type="match status" value="1"/>
</dbReference>
<dbReference type="PRINTS" id="PR00480">
    <property type="entry name" value="ASTACIN"/>
</dbReference>
<dbReference type="SUPFAM" id="SSF55486">
    <property type="entry name" value="Metalloproteases ('zincins'), catalytic domain"/>
    <property type="match status" value="1"/>
</dbReference>
<protein>
    <recommendedName>
        <fullName evidence="3">Metalloendopeptidase</fullName>
        <ecNumber evidence="3">3.4.24.-</ecNumber>
    </recommendedName>
</protein>
<feature type="region of interest" description="Disordered" evidence="4">
    <location>
        <begin position="283"/>
        <end position="308"/>
    </location>
</feature>
<feature type="binding site" evidence="2">
    <location>
        <position position="159"/>
    </location>
    <ligand>
        <name>Zn(2+)</name>
        <dbReference type="ChEBI" id="CHEBI:29105"/>
        <note>catalytic</note>
    </ligand>
</feature>
<organism evidence="6 7">
    <name type="scientific">Parastrongyloides trichosuri</name>
    <name type="common">Possum-specific nematode worm</name>
    <dbReference type="NCBI Taxonomy" id="131310"/>
    <lineage>
        <taxon>Eukaryota</taxon>
        <taxon>Metazoa</taxon>
        <taxon>Ecdysozoa</taxon>
        <taxon>Nematoda</taxon>
        <taxon>Chromadorea</taxon>
        <taxon>Rhabditida</taxon>
        <taxon>Tylenchina</taxon>
        <taxon>Panagrolaimomorpha</taxon>
        <taxon>Strongyloidoidea</taxon>
        <taxon>Strongyloididae</taxon>
        <taxon>Parastrongyloides</taxon>
    </lineage>
</organism>
<feature type="binding site" evidence="2">
    <location>
        <position position="155"/>
    </location>
    <ligand>
        <name>Zn(2+)</name>
        <dbReference type="ChEBI" id="CHEBI:29105"/>
        <note>catalytic</note>
    </ligand>
</feature>
<dbReference type="AlphaFoldDB" id="A0A0N4Z264"/>
<feature type="signal peptide" evidence="3">
    <location>
        <begin position="1"/>
        <end position="19"/>
    </location>
</feature>
<accession>A0A0N4Z264</accession>
<dbReference type="Proteomes" id="UP000038045">
    <property type="component" value="Unplaced"/>
</dbReference>
<keyword evidence="2 3" id="KW-0482">Metalloprotease</keyword>
<feature type="domain" description="Peptidase M12A" evidence="5">
    <location>
        <begin position="51"/>
        <end position="260"/>
    </location>
</feature>
<proteinExistence type="predicted"/>
<dbReference type="InterPro" id="IPR034035">
    <property type="entry name" value="Astacin-like_dom"/>
</dbReference>
<dbReference type="InterPro" id="IPR001506">
    <property type="entry name" value="Peptidase_M12A"/>
</dbReference>
<comment type="cofactor">
    <cofactor evidence="2 3">
        <name>Zn(2+)</name>
        <dbReference type="ChEBI" id="CHEBI:29105"/>
    </cofactor>
    <text evidence="2 3">Binds 1 zinc ion per subunit.</text>
</comment>
<comment type="caution">
    <text evidence="2">Lacks conserved residue(s) required for the propagation of feature annotation.</text>
</comment>
<evidence type="ECO:0000313" key="6">
    <source>
        <dbReference type="Proteomes" id="UP000038045"/>
    </source>
</evidence>